<name>A0A169N761_STRLU</name>
<dbReference type="KEGG" id="slau:SLA_1236"/>
<keyword evidence="1" id="KW-0732">Signal</keyword>
<dbReference type="Gene3D" id="3.40.1660.10">
    <property type="entry name" value="EreA-like (biosynthetic domain)"/>
    <property type="match status" value="1"/>
</dbReference>
<dbReference type="EMBL" id="AP017424">
    <property type="protein sequence ID" value="BAU82178.1"/>
    <property type="molecule type" value="Genomic_DNA"/>
</dbReference>
<accession>A0A169N761</accession>
<keyword evidence="3" id="KW-1185">Reference proteome</keyword>
<dbReference type="Pfam" id="PF05139">
    <property type="entry name" value="Erythro_esteras"/>
    <property type="match status" value="1"/>
</dbReference>
<dbReference type="PIRSF" id="PIRSF036794">
    <property type="entry name" value="UCP_erythr_ester"/>
    <property type="match status" value="1"/>
</dbReference>
<dbReference type="CDD" id="cd14728">
    <property type="entry name" value="Ere-like"/>
    <property type="match status" value="1"/>
</dbReference>
<evidence type="ECO:0000256" key="1">
    <source>
        <dbReference type="SAM" id="SignalP"/>
    </source>
</evidence>
<evidence type="ECO:0000313" key="3">
    <source>
        <dbReference type="Proteomes" id="UP000217676"/>
    </source>
</evidence>
<dbReference type="SUPFAM" id="SSF159501">
    <property type="entry name" value="EreA/ChaN-like"/>
    <property type="match status" value="1"/>
</dbReference>
<dbReference type="AlphaFoldDB" id="A0A169N761"/>
<dbReference type="PANTHER" id="PTHR31299:SF0">
    <property type="entry name" value="ESTERASE, PUTATIVE (AFU_ORTHOLOGUE AFUA_1G05850)-RELATED"/>
    <property type="match status" value="1"/>
</dbReference>
<dbReference type="Gene3D" id="1.20.1440.30">
    <property type="entry name" value="Biosynthetic Protein domain"/>
    <property type="match status" value="1"/>
</dbReference>
<dbReference type="InterPro" id="IPR007815">
    <property type="entry name" value="Emycin_Estase"/>
</dbReference>
<feature type="signal peptide" evidence="1">
    <location>
        <begin position="1"/>
        <end position="36"/>
    </location>
</feature>
<dbReference type="Proteomes" id="UP000217676">
    <property type="component" value="Chromosome"/>
</dbReference>
<dbReference type="Gene3D" id="3.30.1870.10">
    <property type="entry name" value="EreA-like, domain 2"/>
    <property type="match status" value="1"/>
</dbReference>
<sequence>MHTLRTRRRRPFRPLRPLTALLAAACLGLAVPVAQAAERPASTPDPARELAATAGPLTDTRTLERIVGSAKVVGIGEATHSSAEFFTAKHRIFEDLVERRGFTTFALEANWSTGLLVDGYVRSGKGDIEKIMRDEFQNSYAFWNTGEYLDLFRWMRQHNLRHPGHQVRFMGNDLGYAGPNLFDEVTDYVTRTRPALLPRFRELYRASRPAGDDVDAWMNAYMNMPITERRAMGADVRRALALLEEQGPAGPGRAAREAHTWAVQHARAIAQVGTEYTYDFGSDQGIAGAMLYRDRIMAENTVWWQRHTGDRMVLSAHDGHVGYETPNPAQYPRIQGAFLRDALGRDYVSIGAAFGQGSFTAHDMEAPGEPLRVFTLGPLGPDSNEAVLDRVSTRPFLLDTRTATPAARAWLAGARPTRSIGTAYPWPGDVTDQSLSRSYDAVVYFPRISAARLRH</sequence>
<dbReference type="PANTHER" id="PTHR31299">
    <property type="entry name" value="ESTERASE, PUTATIVE (AFU_ORTHOLOGUE AFUA_1G05850)-RELATED"/>
    <property type="match status" value="1"/>
</dbReference>
<dbReference type="InterPro" id="IPR014622">
    <property type="entry name" value="UCP036794_erythomycin"/>
</dbReference>
<gene>
    <name evidence="2" type="ORF">SLA_1236</name>
</gene>
<reference evidence="2 3" key="1">
    <citation type="journal article" date="2016" name="Genome Announc.">
        <title>Complete Genome Sequence of Thiostrepton-Producing Streptomyces laurentii ATCC 31255.</title>
        <authorList>
            <person name="Doi K."/>
            <person name="Fujino Y."/>
            <person name="Nagayoshi Y."/>
            <person name="Ohshima T."/>
            <person name="Ogata S."/>
        </authorList>
    </citation>
    <scope>NUCLEOTIDE SEQUENCE [LARGE SCALE GENOMIC DNA]</scope>
    <source>
        <strain evidence="2 3">ATCC 31255</strain>
    </source>
</reference>
<proteinExistence type="predicted"/>
<organism evidence="2 3">
    <name type="scientific">Streptomyces laurentii</name>
    <dbReference type="NCBI Taxonomy" id="39478"/>
    <lineage>
        <taxon>Bacteria</taxon>
        <taxon>Bacillati</taxon>
        <taxon>Actinomycetota</taxon>
        <taxon>Actinomycetes</taxon>
        <taxon>Kitasatosporales</taxon>
        <taxon>Streptomycetaceae</taxon>
        <taxon>Streptomyces</taxon>
    </lineage>
</organism>
<feature type="chain" id="PRO_5007902070" description="Erythromycin esterase" evidence="1">
    <location>
        <begin position="37"/>
        <end position="455"/>
    </location>
</feature>
<dbReference type="InterPro" id="IPR052036">
    <property type="entry name" value="Hydrolase/PRTase-associated"/>
</dbReference>
<protein>
    <recommendedName>
        <fullName evidence="4">Erythromycin esterase</fullName>
    </recommendedName>
</protein>
<evidence type="ECO:0000313" key="2">
    <source>
        <dbReference type="EMBL" id="BAU82178.1"/>
    </source>
</evidence>
<evidence type="ECO:0008006" key="4">
    <source>
        <dbReference type="Google" id="ProtNLM"/>
    </source>
</evidence>
<dbReference type="GO" id="GO:0046677">
    <property type="term" value="P:response to antibiotic"/>
    <property type="evidence" value="ECO:0007669"/>
    <property type="project" value="InterPro"/>
</dbReference>